<keyword evidence="5" id="KW-1185">Reference proteome</keyword>
<reference evidence="5" key="2">
    <citation type="submission" date="2015-01" db="EMBL/GenBank/DDBJ databases">
        <title>Evolutionary Origins and Diversification of the Mycorrhizal Mutualists.</title>
        <authorList>
            <consortium name="DOE Joint Genome Institute"/>
            <consortium name="Mycorrhizal Genomics Consortium"/>
            <person name="Kohler A."/>
            <person name="Kuo A."/>
            <person name="Nagy L.G."/>
            <person name="Floudas D."/>
            <person name="Copeland A."/>
            <person name="Barry K.W."/>
            <person name="Cichocki N."/>
            <person name="Veneault-Fourrey C."/>
            <person name="LaButti K."/>
            <person name="Lindquist E.A."/>
            <person name="Lipzen A."/>
            <person name="Lundell T."/>
            <person name="Morin E."/>
            <person name="Murat C."/>
            <person name="Riley R."/>
            <person name="Ohm R."/>
            <person name="Sun H."/>
            <person name="Tunlid A."/>
            <person name="Henrissat B."/>
            <person name="Grigoriev I.V."/>
            <person name="Hibbett D.S."/>
            <person name="Martin F."/>
        </authorList>
    </citation>
    <scope>NUCLEOTIDE SEQUENCE [LARGE SCALE GENOMIC DNA]</scope>
    <source>
        <strain evidence="5">Ve08.2h10</strain>
    </source>
</reference>
<organism evidence="4 5">
    <name type="scientific">Paxillus rubicundulus Ve08.2h10</name>
    <dbReference type="NCBI Taxonomy" id="930991"/>
    <lineage>
        <taxon>Eukaryota</taxon>
        <taxon>Fungi</taxon>
        <taxon>Dikarya</taxon>
        <taxon>Basidiomycota</taxon>
        <taxon>Agaricomycotina</taxon>
        <taxon>Agaricomycetes</taxon>
        <taxon>Agaricomycetidae</taxon>
        <taxon>Boletales</taxon>
        <taxon>Paxilineae</taxon>
        <taxon>Paxillaceae</taxon>
        <taxon>Paxillus</taxon>
    </lineage>
</organism>
<dbReference type="STRING" id="930991.A0A0D0DAB2"/>
<accession>A0A0D0DAB2</accession>
<dbReference type="HOGENOM" id="CLU_041692_2_0_1"/>
<protein>
    <recommendedName>
        <fullName evidence="3">C3H1-type domain-containing protein</fullName>
    </recommendedName>
</protein>
<feature type="region of interest" description="Disordered" evidence="2">
    <location>
        <begin position="1"/>
        <end position="68"/>
    </location>
</feature>
<sequence length="336" mass="37711">MLDEIDVERQRAQSQEPSGTLDVRHSLSTGPRQTGGTPELGEPSERRIKGKGRRAESEESEEQEDILPVAKRKRSSVNEDLFPWGPSSIILREALPPDLRSTLTLLEDWANDPNFVVRKILLSPGCPDFPPDQWANIVKGLAIDLDKVLGAHYSTEVDTKHSHDIGDLFQIAIKLPKQTKAIKSHGDWVIAFGKTLQATTFALPQRSTEYSAWFSYMSQLFASIRPSFHDRIIEFDKAMCLRAANQKHIRLNDFARFEDLHTIYLSSYGMGPNSPDISGGKGQKSNKGPSNAGQREPCHKWNRGTCDKSAAQCKYEHCCNHRNCRGSHRRSDCPSS</sequence>
<dbReference type="InParanoid" id="A0A0D0DAB2"/>
<dbReference type="OrthoDB" id="2355984at2759"/>
<feature type="compositionally biased region" description="Basic and acidic residues" evidence="2">
    <location>
        <begin position="43"/>
        <end position="57"/>
    </location>
</feature>
<gene>
    <name evidence="4" type="ORF">PAXRUDRAFT_176553</name>
</gene>
<dbReference type="InterPro" id="IPR000571">
    <property type="entry name" value="Znf_CCCH"/>
</dbReference>
<dbReference type="PROSITE" id="PS50103">
    <property type="entry name" value="ZF_C3H1"/>
    <property type="match status" value="1"/>
</dbReference>
<feature type="domain" description="C3H1-type" evidence="3">
    <location>
        <begin position="292"/>
        <end position="320"/>
    </location>
</feature>
<dbReference type="EMBL" id="KN829125">
    <property type="protein sequence ID" value="KIK74145.1"/>
    <property type="molecule type" value="Genomic_DNA"/>
</dbReference>
<dbReference type="GO" id="GO:0008270">
    <property type="term" value="F:zinc ion binding"/>
    <property type="evidence" value="ECO:0007669"/>
    <property type="project" value="UniProtKB-KW"/>
</dbReference>
<name>A0A0D0DAB2_9AGAM</name>
<feature type="zinc finger region" description="C3H1-type" evidence="1">
    <location>
        <begin position="292"/>
        <end position="320"/>
    </location>
</feature>
<evidence type="ECO:0000256" key="1">
    <source>
        <dbReference type="PROSITE-ProRule" id="PRU00723"/>
    </source>
</evidence>
<evidence type="ECO:0000313" key="5">
    <source>
        <dbReference type="Proteomes" id="UP000054538"/>
    </source>
</evidence>
<keyword evidence="1" id="KW-0862">Zinc</keyword>
<keyword evidence="1" id="KW-0479">Metal-binding</keyword>
<evidence type="ECO:0000259" key="3">
    <source>
        <dbReference type="PROSITE" id="PS50103"/>
    </source>
</evidence>
<feature type="compositionally biased region" description="Polar residues" evidence="2">
    <location>
        <begin position="26"/>
        <end position="36"/>
    </location>
</feature>
<dbReference type="AlphaFoldDB" id="A0A0D0DAB2"/>
<evidence type="ECO:0000313" key="4">
    <source>
        <dbReference type="EMBL" id="KIK74145.1"/>
    </source>
</evidence>
<evidence type="ECO:0000256" key="2">
    <source>
        <dbReference type="SAM" id="MobiDB-lite"/>
    </source>
</evidence>
<keyword evidence="1" id="KW-0863">Zinc-finger</keyword>
<proteinExistence type="predicted"/>
<feature type="compositionally biased region" description="Polar residues" evidence="2">
    <location>
        <begin position="283"/>
        <end position="293"/>
    </location>
</feature>
<reference evidence="4 5" key="1">
    <citation type="submission" date="2014-04" db="EMBL/GenBank/DDBJ databases">
        <authorList>
            <consortium name="DOE Joint Genome Institute"/>
            <person name="Kuo A."/>
            <person name="Kohler A."/>
            <person name="Jargeat P."/>
            <person name="Nagy L.G."/>
            <person name="Floudas D."/>
            <person name="Copeland A."/>
            <person name="Barry K.W."/>
            <person name="Cichocki N."/>
            <person name="Veneault-Fourrey C."/>
            <person name="LaButti K."/>
            <person name="Lindquist E.A."/>
            <person name="Lipzen A."/>
            <person name="Lundell T."/>
            <person name="Morin E."/>
            <person name="Murat C."/>
            <person name="Sun H."/>
            <person name="Tunlid A."/>
            <person name="Henrissat B."/>
            <person name="Grigoriev I.V."/>
            <person name="Hibbett D.S."/>
            <person name="Martin F."/>
            <person name="Nordberg H.P."/>
            <person name="Cantor M.N."/>
            <person name="Hua S.X."/>
        </authorList>
    </citation>
    <scope>NUCLEOTIDE SEQUENCE [LARGE SCALE GENOMIC DNA]</scope>
    <source>
        <strain evidence="4 5">Ve08.2h10</strain>
    </source>
</reference>
<dbReference type="Proteomes" id="UP000054538">
    <property type="component" value="Unassembled WGS sequence"/>
</dbReference>
<feature type="region of interest" description="Disordered" evidence="2">
    <location>
        <begin position="275"/>
        <end position="296"/>
    </location>
</feature>